<accession>A0A6J1SU07</accession>
<dbReference type="RefSeq" id="XP_026282800.1">
    <property type="nucleotide sequence ID" value="XM_026427015.2"/>
</dbReference>
<gene>
    <name evidence="5" type="primary">LOC113209479</name>
</gene>
<dbReference type="Gene3D" id="1.20.120.1920">
    <property type="entry name" value="UBAP1 SOUBA domain"/>
    <property type="match status" value="1"/>
</dbReference>
<dbReference type="GO" id="GO:0000813">
    <property type="term" value="C:ESCRT I complex"/>
    <property type="evidence" value="ECO:0007669"/>
    <property type="project" value="InterPro"/>
</dbReference>
<organism evidence="4 5">
    <name type="scientific">Frankliniella occidentalis</name>
    <name type="common">Western flower thrips</name>
    <name type="synonym">Euthrips occidentalis</name>
    <dbReference type="NCBI Taxonomy" id="133901"/>
    <lineage>
        <taxon>Eukaryota</taxon>
        <taxon>Metazoa</taxon>
        <taxon>Ecdysozoa</taxon>
        <taxon>Arthropoda</taxon>
        <taxon>Hexapoda</taxon>
        <taxon>Insecta</taxon>
        <taxon>Pterygota</taxon>
        <taxon>Neoptera</taxon>
        <taxon>Paraneoptera</taxon>
        <taxon>Thysanoptera</taxon>
        <taxon>Terebrantia</taxon>
        <taxon>Thripoidea</taxon>
        <taxon>Thripidae</taxon>
        <taxon>Frankliniella</taxon>
    </lineage>
</organism>
<dbReference type="GeneID" id="113209479"/>
<dbReference type="PROSITE" id="PS50030">
    <property type="entry name" value="UBA"/>
    <property type="match status" value="2"/>
</dbReference>
<dbReference type="InterPro" id="IPR015940">
    <property type="entry name" value="UBA"/>
</dbReference>
<dbReference type="GO" id="GO:0043130">
    <property type="term" value="F:ubiquitin binding"/>
    <property type="evidence" value="ECO:0007669"/>
    <property type="project" value="InterPro"/>
</dbReference>
<feature type="region of interest" description="Disordered" evidence="1">
    <location>
        <begin position="373"/>
        <end position="398"/>
    </location>
</feature>
<evidence type="ECO:0000313" key="4">
    <source>
        <dbReference type="Proteomes" id="UP000504606"/>
    </source>
</evidence>
<dbReference type="InterPro" id="IPR042575">
    <property type="entry name" value="UBAP1_C"/>
</dbReference>
<evidence type="ECO:0000313" key="5">
    <source>
        <dbReference type="RefSeq" id="XP_026282800.1"/>
    </source>
</evidence>
<dbReference type="PROSITE" id="PS51497">
    <property type="entry name" value="UMA"/>
    <property type="match status" value="1"/>
</dbReference>
<keyword evidence="4" id="KW-1185">Reference proteome</keyword>
<feature type="domain" description="UMA" evidence="3">
    <location>
        <begin position="14"/>
        <end position="59"/>
    </location>
</feature>
<feature type="region of interest" description="Disordered" evidence="1">
    <location>
        <begin position="417"/>
        <end position="447"/>
    </location>
</feature>
<protein>
    <submittedName>
        <fullName evidence="5">Ubiquitin-associated protein 1</fullName>
    </submittedName>
</protein>
<evidence type="ECO:0000259" key="3">
    <source>
        <dbReference type="PROSITE" id="PS51497"/>
    </source>
</evidence>
<dbReference type="InterPro" id="IPR023340">
    <property type="entry name" value="UMA"/>
</dbReference>
<feature type="domain" description="UBA" evidence="2">
    <location>
        <begin position="526"/>
        <end position="558"/>
    </location>
</feature>
<dbReference type="InterPro" id="IPR009060">
    <property type="entry name" value="UBA-like_sf"/>
</dbReference>
<reference evidence="5" key="1">
    <citation type="submission" date="2025-08" db="UniProtKB">
        <authorList>
            <consortium name="RefSeq"/>
        </authorList>
    </citation>
    <scope>IDENTIFICATION</scope>
    <source>
        <tissue evidence="5">Whole organism</tissue>
    </source>
</reference>
<dbReference type="CDD" id="cd14316">
    <property type="entry name" value="UBA2_UBAP1_like"/>
    <property type="match status" value="1"/>
</dbReference>
<dbReference type="SMART" id="SM00165">
    <property type="entry name" value="UBA"/>
    <property type="match status" value="2"/>
</dbReference>
<feature type="compositionally biased region" description="Basic and acidic residues" evidence="1">
    <location>
        <begin position="69"/>
        <end position="87"/>
    </location>
</feature>
<name>A0A6J1SU07_FRAOC</name>
<proteinExistence type="predicted"/>
<dbReference type="OrthoDB" id="2018023at2759"/>
<feature type="compositionally biased region" description="Acidic residues" evidence="1">
    <location>
        <begin position="98"/>
        <end position="109"/>
    </location>
</feature>
<feature type="domain" description="UBA" evidence="2">
    <location>
        <begin position="450"/>
        <end position="491"/>
    </location>
</feature>
<evidence type="ECO:0000256" key="1">
    <source>
        <dbReference type="SAM" id="MobiDB-lite"/>
    </source>
</evidence>
<sequence length="558" mass="62791">MSGKDGEKHVFSYMDGIPVKISEKYKPPRKIILPVGFQNRLLQPPVVPDYDFQLEHDVIDKLQQWRSSRYKEREERKGRLAEEDAKRQKLLETMQELEETMNELSTEEESQSKKQLSESAAPTPVSVPVQQSPKTQSALPPQQPVCIPVISEGNPILRPIPFKHQVVTSQINNNNPISAFNLSDFEADTSSPFDNMELKTINDLEELAQVLQPSTVTQVPNYYQNLVGTDEHFGNLHHQTMNCQVPSIEQPFNLSSSDKMLNDAKCGVSYQSHVNGFTSNYDYNSVQNYHPQSVIPHHNPHGHVAAYNFIDRDLMPHHSEMSFSYSHQEPQQLPQQQHIQSFYGSNVWPSVSYQQSRPQESFKSIMLNESKAMSSNPPKLTMLSSASVDEASPESDAPISCAAQQLSEIMKIRALKNQPKPSDDSTPENSSSSVQSPTSPIEPDPYQSLHSESQFLVQKIAEMGFPRGRVARACKKLGTNDKKIVEFLLSLQSLLDAGYQEGRAEHALSLLNNDVKAAINFLQVESQLLDLGFPVDRVSEALVKFNCDRDQALEFLIS</sequence>
<feature type="compositionally biased region" description="Low complexity" evidence="1">
    <location>
        <begin position="427"/>
        <end position="439"/>
    </location>
</feature>
<dbReference type="KEGG" id="foc:113209479"/>
<feature type="compositionally biased region" description="Polar residues" evidence="1">
    <location>
        <begin position="373"/>
        <end position="387"/>
    </location>
</feature>
<dbReference type="PANTHER" id="PTHR15960:SF5">
    <property type="entry name" value="LD44032P"/>
    <property type="match status" value="1"/>
</dbReference>
<feature type="compositionally biased region" description="Low complexity" evidence="1">
    <location>
        <begin position="117"/>
        <end position="137"/>
    </location>
</feature>
<dbReference type="SUPFAM" id="SSF46934">
    <property type="entry name" value="UBA-like"/>
    <property type="match status" value="3"/>
</dbReference>
<dbReference type="AlphaFoldDB" id="A0A6J1SU07"/>
<feature type="region of interest" description="Disordered" evidence="1">
    <location>
        <begin position="98"/>
        <end position="140"/>
    </location>
</feature>
<evidence type="ECO:0000259" key="2">
    <source>
        <dbReference type="PROSITE" id="PS50030"/>
    </source>
</evidence>
<dbReference type="InterPro" id="IPR038870">
    <property type="entry name" value="UBAP1"/>
</dbReference>
<dbReference type="GO" id="GO:0043162">
    <property type="term" value="P:ubiquitin-dependent protein catabolic process via the multivesicular body sorting pathway"/>
    <property type="evidence" value="ECO:0007669"/>
    <property type="project" value="InterPro"/>
</dbReference>
<feature type="region of interest" description="Disordered" evidence="1">
    <location>
        <begin position="68"/>
        <end position="87"/>
    </location>
</feature>
<dbReference type="Proteomes" id="UP000504606">
    <property type="component" value="Unplaced"/>
</dbReference>
<dbReference type="PANTHER" id="PTHR15960">
    <property type="entry name" value="LD44032P"/>
    <property type="match status" value="1"/>
</dbReference>